<name>A0A2G5CPN3_AQUCA</name>
<evidence type="ECO:0000313" key="2">
    <source>
        <dbReference type="EMBL" id="PIA33255.1"/>
    </source>
</evidence>
<dbReference type="EMBL" id="KZ305059">
    <property type="protein sequence ID" value="PIA33255.1"/>
    <property type="molecule type" value="Genomic_DNA"/>
</dbReference>
<feature type="transmembrane region" description="Helical" evidence="1">
    <location>
        <begin position="12"/>
        <end position="29"/>
    </location>
</feature>
<evidence type="ECO:0000313" key="3">
    <source>
        <dbReference type="Proteomes" id="UP000230069"/>
    </source>
</evidence>
<keyword evidence="3" id="KW-1185">Reference proteome</keyword>
<keyword evidence="1" id="KW-0472">Membrane</keyword>
<accession>A0A2G5CPN3</accession>
<organism evidence="2 3">
    <name type="scientific">Aquilegia coerulea</name>
    <name type="common">Rocky mountain columbine</name>
    <dbReference type="NCBI Taxonomy" id="218851"/>
    <lineage>
        <taxon>Eukaryota</taxon>
        <taxon>Viridiplantae</taxon>
        <taxon>Streptophyta</taxon>
        <taxon>Embryophyta</taxon>
        <taxon>Tracheophyta</taxon>
        <taxon>Spermatophyta</taxon>
        <taxon>Magnoliopsida</taxon>
        <taxon>Ranunculales</taxon>
        <taxon>Ranunculaceae</taxon>
        <taxon>Thalictroideae</taxon>
        <taxon>Aquilegia</taxon>
    </lineage>
</organism>
<keyword evidence="1" id="KW-1133">Transmembrane helix</keyword>
<feature type="transmembrane region" description="Helical" evidence="1">
    <location>
        <begin position="41"/>
        <end position="61"/>
    </location>
</feature>
<dbReference type="Proteomes" id="UP000230069">
    <property type="component" value="Unassembled WGS sequence"/>
</dbReference>
<evidence type="ECO:0000256" key="1">
    <source>
        <dbReference type="SAM" id="Phobius"/>
    </source>
</evidence>
<dbReference type="AlphaFoldDB" id="A0A2G5CPN3"/>
<gene>
    <name evidence="2" type="ORF">AQUCO_04200189v1</name>
</gene>
<proteinExistence type="predicted"/>
<keyword evidence="1" id="KW-0812">Transmembrane</keyword>
<sequence>MSVTESYIARKCSTFVYLMSILLLDLASQKQKNFNNKLCSFGTGLVVYQDIALSVTVMYMVRTIAFSHKKQRVLISK</sequence>
<dbReference type="InParanoid" id="A0A2G5CPN3"/>
<protein>
    <submittedName>
        <fullName evidence="2">Uncharacterized protein</fullName>
    </submittedName>
</protein>
<reference evidence="2 3" key="1">
    <citation type="submission" date="2017-09" db="EMBL/GenBank/DDBJ databases">
        <title>WGS assembly of Aquilegia coerulea Goldsmith.</title>
        <authorList>
            <person name="Hodges S."/>
            <person name="Kramer E."/>
            <person name="Nordborg M."/>
            <person name="Tomkins J."/>
            <person name="Borevitz J."/>
            <person name="Derieg N."/>
            <person name="Yan J."/>
            <person name="Mihaltcheva S."/>
            <person name="Hayes R.D."/>
            <person name="Rokhsar D."/>
        </authorList>
    </citation>
    <scope>NUCLEOTIDE SEQUENCE [LARGE SCALE GENOMIC DNA]</scope>
    <source>
        <strain evidence="3">cv. Goldsmith</strain>
    </source>
</reference>